<comment type="caution">
    <text evidence="2">The sequence shown here is derived from an EMBL/GenBank/DDBJ whole genome shotgun (WGS) entry which is preliminary data.</text>
</comment>
<accession>A0A318JAC2</accession>
<reference evidence="2 3" key="1">
    <citation type="submission" date="2018-05" db="EMBL/GenBank/DDBJ databases">
        <title>Genomic Encyclopedia of Type Strains, Phase IV (KMG-IV): sequencing the most valuable type-strain genomes for metagenomic binning, comparative biology and taxonomic classification.</title>
        <authorList>
            <person name="Goeker M."/>
        </authorList>
    </citation>
    <scope>NUCLEOTIDE SEQUENCE [LARGE SCALE GENOMIC DNA]</scope>
    <source>
        <strain evidence="2 3">DSM 19792</strain>
    </source>
</reference>
<feature type="compositionally biased region" description="Basic and acidic residues" evidence="1">
    <location>
        <begin position="91"/>
        <end position="100"/>
    </location>
</feature>
<evidence type="ECO:0000256" key="1">
    <source>
        <dbReference type="SAM" id="MobiDB-lite"/>
    </source>
</evidence>
<dbReference type="OrthoDB" id="9941270at2"/>
<evidence type="ECO:0000313" key="3">
    <source>
        <dbReference type="Proteomes" id="UP000247792"/>
    </source>
</evidence>
<evidence type="ECO:0000313" key="2">
    <source>
        <dbReference type="EMBL" id="PXX45322.1"/>
    </source>
</evidence>
<proteinExistence type="predicted"/>
<dbReference type="RefSeq" id="WP_110254767.1">
    <property type="nucleotide sequence ID" value="NZ_QJKB01000002.1"/>
</dbReference>
<name>A0A318JAC2_9BURK</name>
<feature type="compositionally biased region" description="Basic and acidic residues" evidence="1">
    <location>
        <begin position="72"/>
        <end position="81"/>
    </location>
</feature>
<keyword evidence="3" id="KW-1185">Reference proteome</keyword>
<protein>
    <submittedName>
        <fullName evidence="2">Uncharacterized protein</fullName>
    </submittedName>
</protein>
<sequence>MKPAQPFTTADMLLKLDPVGDFELYQGCLPPMLRLQANLFGERIPTEAEEAAALDTFRALYGAARNGFDRRKSDRRLDPARLAKTANYQRRKNDDSNNSM</sequence>
<dbReference type="AlphaFoldDB" id="A0A318JAC2"/>
<gene>
    <name evidence="2" type="ORF">DFR42_102550</name>
</gene>
<dbReference type="Proteomes" id="UP000247792">
    <property type="component" value="Unassembled WGS sequence"/>
</dbReference>
<feature type="region of interest" description="Disordered" evidence="1">
    <location>
        <begin position="72"/>
        <end position="100"/>
    </location>
</feature>
<organism evidence="2 3">
    <name type="scientific">Undibacterium pigrum</name>
    <dbReference type="NCBI Taxonomy" id="401470"/>
    <lineage>
        <taxon>Bacteria</taxon>
        <taxon>Pseudomonadati</taxon>
        <taxon>Pseudomonadota</taxon>
        <taxon>Betaproteobacteria</taxon>
        <taxon>Burkholderiales</taxon>
        <taxon>Oxalobacteraceae</taxon>
        <taxon>Undibacterium</taxon>
    </lineage>
</organism>
<dbReference type="EMBL" id="QJKB01000002">
    <property type="protein sequence ID" value="PXX45322.1"/>
    <property type="molecule type" value="Genomic_DNA"/>
</dbReference>